<dbReference type="AlphaFoldDB" id="A0A1Y3ARF8"/>
<comment type="function">
    <text evidence="4">Part of the small subunit (SSU) processome, first precursor of the small eukaryotic ribosomal subunit. During the assembly of the SSU processome in the nucleolus, many ribosome biogenesis factors, an RNA chaperone and ribosomal proteins associate with the nascent pre-rRNA and work in concert to generate RNA folding, modifications, rearrangements and cleavage as well as targeted degradation of pre-ribosomal RNA by the RNA exosome.</text>
</comment>
<dbReference type="Pfam" id="PF03813">
    <property type="entry name" value="Nrap"/>
    <property type="match status" value="1"/>
</dbReference>
<evidence type="ECO:0000256" key="1">
    <source>
        <dbReference type="ARBA" id="ARBA00004286"/>
    </source>
</evidence>
<dbReference type="GO" id="GO:0003723">
    <property type="term" value="F:RNA binding"/>
    <property type="evidence" value="ECO:0007669"/>
    <property type="project" value="UniProtKB-KW"/>
</dbReference>
<evidence type="ECO:0000256" key="2">
    <source>
        <dbReference type="ARBA" id="ARBA00016437"/>
    </source>
</evidence>
<feature type="non-terminal residue" evidence="8">
    <location>
        <position position="181"/>
    </location>
</feature>
<dbReference type="GO" id="GO:0006409">
    <property type="term" value="P:tRNA export from nucleus"/>
    <property type="evidence" value="ECO:0007669"/>
    <property type="project" value="TreeGrafter"/>
</dbReference>
<dbReference type="InterPro" id="IPR005554">
    <property type="entry name" value="NOL6/Upt22"/>
</dbReference>
<sequence>MTKIEKVENILSRHRISEKNVAKITTWIDSFRSRLSQLEDLPAQDLNPNLLVDVKCPIDKQLFEKCEASFLFQSPIDVHVVGSYALQCNSRNNDDHFEIDLLLEIPKICWQKKDHMDFVYHCKRAFYLAYISQHLTHCNDLILGLQFRHFNGDHLNPCIHVIPTGKLGLHYRFNILATASS</sequence>
<dbReference type="Proteomes" id="UP000194236">
    <property type="component" value="Unassembled WGS sequence"/>
</dbReference>
<feature type="domain" description="Nrap protein" evidence="7">
    <location>
        <begin position="99"/>
        <end position="180"/>
    </location>
</feature>
<dbReference type="EMBL" id="MUJZ01067509">
    <property type="protein sequence ID" value="OTF70056.1"/>
    <property type="molecule type" value="Genomic_DNA"/>
</dbReference>
<dbReference type="GO" id="GO:0032040">
    <property type="term" value="C:small-subunit processome"/>
    <property type="evidence" value="ECO:0007669"/>
    <property type="project" value="TreeGrafter"/>
</dbReference>
<dbReference type="OrthoDB" id="10251401at2759"/>
<accession>A0A1Y3ARF8</accession>
<dbReference type="PANTHER" id="PTHR17972:SF0">
    <property type="entry name" value="NUCLEOLAR PROTEIN 6"/>
    <property type="match status" value="1"/>
</dbReference>
<evidence type="ECO:0000256" key="4">
    <source>
        <dbReference type="ARBA" id="ARBA00035000"/>
    </source>
</evidence>
<gene>
    <name evidence="8" type="ORF">BLA29_008867</name>
</gene>
<keyword evidence="6" id="KW-0539">Nucleus</keyword>
<comment type="subcellular location">
    <subcellularLocation>
        <location evidence="1">Chromosome</location>
    </subcellularLocation>
    <subcellularLocation>
        <location evidence="6">Nucleus</location>
        <location evidence="6">Nucleolus</location>
    </subcellularLocation>
</comment>
<comment type="subunit">
    <text evidence="5">Part of the small subunit (SSU) processome, composed of more than 70 proteins and the RNA chaperone small nucleolar RNA (snoRNA) U3.</text>
</comment>
<evidence type="ECO:0000256" key="5">
    <source>
        <dbReference type="ARBA" id="ARBA00035020"/>
    </source>
</evidence>
<evidence type="ECO:0000259" key="7">
    <source>
        <dbReference type="Pfam" id="PF03813"/>
    </source>
</evidence>
<protein>
    <recommendedName>
        <fullName evidence="2 6">Nucleolar protein 6</fullName>
    </recommendedName>
</protein>
<keyword evidence="3" id="KW-0158">Chromosome</keyword>
<comment type="caution">
    <text evidence="8">The sequence shown here is derived from an EMBL/GenBank/DDBJ whole genome shotgun (WGS) entry which is preliminary data.</text>
</comment>
<evidence type="ECO:0000313" key="9">
    <source>
        <dbReference type="Proteomes" id="UP000194236"/>
    </source>
</evidence>
<dbReference type="GO" id="GO:0034456">
    <property type="term" value="C:UTP-C complex"/>
    <property type="evidence" value="ECO:0007669"/>
    <property type="project" value="TreeGrafter"/>
</dbReference>
<dbReference type="PANTHER" id="PTHR17972">
    <property type="entry name" value="NUCLEOLAR RNA-ASSOCIATED PROTEIN"/>
    <property type="match status" value="1"/>
</dbReference>
<dbReference type="GO" id="GO:0032545">
    <property type="term" value="C:CURI complex"/>
    <property type="evidence" value="ECO:0007669"/>
    <property type="project" value="TreeGrafter"/>
</dbReference>
<reference evidence="8 9" key="1">
    <citation type="submission" date="2017-03" db="EMBL/GenBank/DDBJ databases">
        <title>Genome Survey of Euroglyphus maynei.</title>
        <authorList>
            <person name="Arlian L.G."/>
            <person name="Morgan M.S."/>
            <person name="Rider S.D."/>
        </authorList>
    </citation>
    <scope>NUCLEOTIDE SEQUENCE [LARGE SCALE GENOMIC DNA]</scope>
    <source>
        <strain evidence="8">Arlian Lab</strain>
        <tissue evidence="8">Whole body</tissue>
    </source>
</reference>
<evidence type="ECO:0000256" key="6">
    <source>
        <dbReference type="RuleBase" id="RU364032"/>
    </source>
</evidence>
<comment type="similarity">
    <text evidence="6">Belongs to the NRAP family.</text>
</comment>
<dbReference type="GO" id="GO:0005694">
    <property type="term" value="C:chromosome"/>
    <property type="evidence" value="ECO:0007669"/>
    <property type="project" value="UniProtKB-SubCell"/>
</dbReference>
<organism evidence="8 9">
    <name type="scientific">Euroglyphus maynei</name>
    <name type="common">Mayne's house dust mite</name>
    <dbReference type="NCBI Taxonomy" id="6958"/>
    <lineage>
        <taxon>Eukaryota</taxon>
        <taxon>Metazoa</taxon>
        <taxon>Ecdysozoa</taxon>
        <taxon>Arthropoda</taxon>
        <taxon>Chelicerata</taxon>
        <taxon>Arachnida</taxon>
        <taxon>Acari</taxon>
        <taxon>Acariformes</taxon>
        <taxon>Sarcoptiformes</taxon>
        <taxon>Astigmata</taxon>
        <taxon>Psoroptidia</taxon>
        <taxon>Analgoidea</taxon>
        <taxon>Pyroglyphidae</taxon>
        <taxon>Pyroglyphinae</taxon>
        <taxon>Euroglyphus</taxon>
    </lineage>
</organism>
<keyword evidence="6" id="KW-0694">RNA-binding</keyword>
<keyword evidence="9" id="KW-1185">Reference proteome</keyword>
<name>A0A1Y3ARF8_EURMA</name>
<dbReference type="InterPro" id="IPR035082">
    <property type="entry name" value="Nrap_D1"/>
</dbReference>
<evidence type="ECO:0000313" key="8">
    <source>
        <dbReference type="EMBL" id="OTF70056.1"/>
    </source>
</evidence>
<proteinExistence type="inferred from homology"/>
<dbReference type="GO" id="GO:0006364">
    <property type="term" value="P:rRNA processing"/>
    <property type="evidence" value="ECO:0007669"/>
    <property type="project" value="TreeGrafter"/>
</dbReference>
<evidence type="ECO:0000256" key="3">
    <source>
        <dbReference type="ARBA" id="ARBA00022454"/>
    </source>
</evidence>